<keyword evidence="7" id="KW-0460">Magnesium</keyword>
<organism evidence="13 14">
    <name type="scientific">Syntrophomonas zehnderi OL-4</name>
    <dbReference type="NCBI Taxonomy" id="690567"/>
    <lineage>
        <taxon>Bacteria</taxon>
        <taxon>Bacillati</taxon>
        <taxon>Bacillota</taxon>
        <taxon>Clostridia</taxon>
        <taxon>Eubacteriales</taxon>
        <taxon>Syntrophomonadaceae</taxon>
        <taxon>Syntrophomonas</taxon>
    </lineage>
</organism>
<dbReference type="SUPFAM" id="SSF48576">
    <property type="entry name" value="Terpenoid synthases"/>
    <property type="match status" value="1"/>
</dbReference>
<evidence type="ECO:0000256" key="1">
    <source>
        <dbReference type="ARBA" id="ARBA00001946"/>
    </source>
</evidence>
<dbReference type="InterPro" id="IPR008949">
    <property type="entry name" value="Isoprenoid_synthase_dom_sf"/>
</dbReference>
<keyword evidence="5 12" id="KW-0808">Transferase</keyword>
<dbReference type="CDD" id="cd00685">
    <property type="entry name" value="Trans_IPPS_HT"/>
    <property type="match status" value="1"/>
</dbReference>
<evidence type="ECO:0000313" key="14">
    <source>
        <dbReference type="Proteomes" id="UP000045545"/>
    </source>
</evidence>
<evidence type="ECO:0000256" key="5">
    <source>
        <dbReference type="ARBA" id="ARBA00022679"/>
    </source>
</evidence>
<dbReference type="PANTHER" id="PTHR43281:SF1">
    <property type="entry name" value="FARNESYL DIPHOSPHATE SYNTHASE"/>
    <property type="match status" value="1"/>
</dbReference>
<evidence type="ECO:0000256" key="2">
    <source>
        <dbReference type="ARBA" id="ARBA00006706"/>
    </source>
</evidence>
<dbReference type="OrthoDB" id="9805316at2"/>
<evidence type="ECO:0000256" key="10">
    <source>
        <dbReference type="ARBA" id="ARBA00032873"/>
    </source>
</evidence>
<dbReference type="STRING" id="690567.1328"/>
<evidence type="ECO:0000256" key="11">
    <source>
        <dbReference type="ARBA" id="ARBA00049399"/>
    </source>
</evidence>
<dbReference type="GO" id="GO:0005737">
    <property type="term" value="C:cytoplasm"/>
    <property type="evidence" value="ECO:0007669"/>
    <property type="project" value="UniProtKB-ARBA"/>
</dbReference>
<comment type="catalytic activity">
    <reaction evidence="11">
        <text>isopentenyl diphosphate + (2E)-geranyl diphosphate = (2E,6E)-farnesyl diphosphate + diphosphate</text>
        <dbReference type="Rhea" id="RHEA:19361"/>
        <dbReference type="ChEBI" id="CHEBI:33019"/>
        <dbReference type="ChEBI" id="CHEBI:58057"/>
        <dbReference type="ChEBI" id="CHEBI:128769"/>
        <dbReference type="ChEBI" id="CHEBI:175763"/>
        <dbReference type="EC" id="2.5.1.10"/>
    </reaction>
</comment>
<dbReference type="RefSeq" id="WP_046496808.1">
    <property type="nucleotide sequence ID" value="NZ_CGIH01000026.1"/>
</dbReference>
<keyword evidence="14" id="KW-1185">Reference proteome</keyword>
<dbReference type="SFLD" id="SFLDS00005">
    <property type="entry name" value="Isoprenoid_Synthase_Type_I"/>
    <property type="match status" value="1"/>
</dbReference>
<reference evidence="13 14" key="1">
    <citation type="submission" date="2015-03" db="EMBL/GenBank/DDBJ databases">
        <authorList>
            <person name="Murphy D."/>
        </authorList>
    </citation>
    <scope>NUCLEOTIDE SEQUENCE [LARGE SCALE GENOMIC DNA]</scope>
    <source>
        <strain evidence="13 14">OL-4</strain>
    </source>
</reference>
<keyword evidence="6" id="KW-0479">Metal-binding</keyword>
<dbReference type="PANTHER" id="PTHR43281">
    <property type="entry name" value="FARNESYL DIPHOSPHATE SYNTHASE"/>
    <property type="match status" value="1"/>
</dbReference>
<evidence type="ECO:0000313" key="13">
    <source>
        <dbReference type="EMBL" id="CFX49824.1"/>
    </source>
</evidence>
<evidence type="ECO:0000256" key="9">
    <source>
        <dbReference type="ARBA" id="ARBA00032380"/>
    </source>
</evidence>
<evidence type="ECO:0000256" key="4">
    <source>
        <dbReference type="ARBA" id="ARBA00015100"/>
    </source>
</evidence>
<dbReference type="InterPro" id="IPR033749">
    <property type="entry name" value="Polyprenyl_synt_CS"/>
</dbReference>
<evidence type="ECO:0000256" key="8">
    <source>
        <dbReference type="ARBA" id="ARBA00023229"/>
    </source>
</evidence>
<dbReference type="SFLD" id="SFLDG01017">
    <property type="entry name" value="Polyprenyl_Transferase_Like"/>
    <property type="match status" value="1"/>
</dbReference>
<evidence type="ECO:0000256" key="7">
    <source>
        <dbReference type="ARBA" id="ARBA00022842"/>
    </source>
</evidence>
<sequence>MLVDLHEFSQQIQQRKEYIDNCLENLLKKEDTYPPVIHQAMRYAVFNGGKRLRPIMVLEGHRLAGGNPESVSTIACAMEMIHSYSLVHDDLPVMDDDDYRRGQLTCHRVFGEATAILTGDALLTEAFVLMSGSTDLAAQNPLRLLQVIREIAQAAGSEGMIGGQLIDLDAENKAINREELEGLHSLKTGALFKASLRAGAILGEMDDQGLTALGQYAHHFGLAFQITDDILDVDGDQFVLGKPVGSDAKNMKSTYTSLFGLDGARQLARQCVDRCHDSLAGFGTEADFLRDLATFTLHRTV</sequence>
<gene>
    <name evidence="13" type="ORF">1328</name>
</gene>
<accession>A0A0E4GAH1</accession>
<evidence type="ECO:0000256" key="3">
    <source>
        <dbReference type="ARBA" id="ARBA00012439"/>
    </source>
</evidence>
<proteinExistence type="inferred from homology"/>
<comment type="cofactor">
    <cofactor evidence="1">
        <name>Mg(2+)</name>
        <dbReference type="ChEBI" id="CHEBI:18420"/>
    </cofactor>
</comment>
<dbReference type="NCBIfam" id="NF045485">
    <property type="entry name" value="FPPsyn"/>
    <property type="match status" value="1"/>
</dbReference>
<dbReference type="GO" id="GO:0004337">
    <property type="term" value="F:(2E,6E)-farnesyl diphosphate synthase activity"/>
    <property type="evidence" value="ECO:0007669"/>
    <property type="project" value="UniProtKB-EC"/>
</dbReference>
<dbReference type="Proteomes" id="UP000045545">
    <property type="component" value="Unassembled WGS sequence"/>
</dbReference>
<dbReference type="GO" id="GO:0016114">
    <property type="term" value="P:terpenoid biosynthetic process"/>
    <property type="evidence" value="ECO:0007669"/>
    <property type="project" value="UniProtKB-ARBA"/>
</dbReference>
<dbReference type="Gene3D" id="1.10.600.10">
    <property type="entry name" value="Farnesyl Diphosphate Synthase"/>
    <property type="match status" value="1"/>
</dbReference>
<comment type="similarity">
    <text evidence="2 12">Belongs to the FPP/GGPP synthase family.</text>
</comment>
<dbReference type="Pfam" id="PF00348">
    <property type="entry name" value="polyprenyl_synt"/>
    <property type="match status" value="1"/>
</dbReference>
<dbReference type="FunFam" id="1.10.600.10:FF:000001">
    <property type="entry name" value="Geranylgeranyl diphosphate synthase"/>
    <property type="match status" value="1"/>
</dbReference>
<evidence type="ECO:0000256" key="6">
    <source>
        <dbReference type="ARBA" id="ARBA00022723"/>
    </source>
</evidence>
<dbReference type="PROSITE" id="PS00723">
    <property type="entry name" value="POLYPRENYL_SYNTHASE_1"/>
    <property type="match status" value="1"/>
</dbReference>
<protein>
    <recommendedName>
        <fullName evidence="4">Farnesyl diphosphate synthase</fullName>
        <ecNumber evidence="3">2.5.1.10</ecNumber>
    </recommendedName>
    <alternativeName>
        <fullName evidence="10">(2E,6E)-farnesyl diphosphate synthase</fullName>
    </alternativeName>
    <alternativeName>
        <fullName evidence="9">Geranyltranstransferase</fullName>
    </alternativeName>
</protein>
<name>A0A0E4GAH1_9FIRM</name>
<dbReference type="PROSITE" id="PS00444">
    <property type="entry name" value="POLYPRENYL_SYNTHASE_2"/>
    <property type="match status" value="1"/>
</dbReference>
<dbReference type="GO" id="GO:0046872">
    <property type="term" value="F:metal ion binding"/>
    <property type="evidence" value="ECO:0007669"/>
    <property type="project" value="UniProtKB-KW"/>
</dbReference>
<dbReference type="InterPro" id="IPR053378">
    <property type="entry name" value="Prenyl_diphosphate_synthase"/>
</dbReference>
<dbReference type="InterPro" id="IPR000092">
    <property type="entry name" value="Polyprenyl_synt"/>
</dbReference>
<keyword evidence="8" id="KW-0414">Isoprene biosynthesis</keyword>
<dbReference type="AlphaFoldDB" id="A0A0E4GAH1"/>
<dbReference type="EC" id="2.5.1.10" evidence="3"/>
<evidence type="ECO:0000256" key="12">
    <source>
        <dbReference type="RuleBase" id="RU004466"/>
    </source>
</evidence>
<dbReference type="EMBL" id="CGIH01000026">
    <property type="protein sequence ID" value="CFX49824.1"/>
    <property type="molecule type" value="Genomic_DNA"/>
</dbReference>